<keyword evidence="1" id="KW-1133">Transmembrane helix</keyword>
<evidence type="ECO:0000313" key="2">
    <source>
        <dbReference type="EMBL" id="GET03030.1"/>
    </source>
</evidence>
<protein>
    <submittedName>
        <fullName evidence="2">Uncharacterized protein</fullName>
    </submittedName>
</protein>
<sequence>MFCTSWNDIPKICMKASLFKNELASIDVQLSYCMMNMMLLLKNFRKHIVLQHQHFSRFIWRHFGMIFWYGSIVSLRGNLSMFSDNEMKVLSF</sequence>
<gene>
    <name evidence="2" type="ORF">RCL2_002937900</name>
</gene>
<comment type="caution">
    <text evidence="2">The sequence shown here is derived from an EMBL/GenBank/DDBJ whole genome shotgun (WGS) entry which is preliminary data.</text>
</comment>
<evidence type="ECO:0000313" key="3">
    <source>
        <dbReference type="Proteomes" id="UP000615446"/>
    </source>
</evidence>
<accession>A0A8H3MBT6</accession>
<keyword evidence="1" id="KW-0812">Transmembrane</keyword>
<keyword evidence="1" id="KW-0472">Membrane</keyword>
<feature type="transmembrane region" description="Helical" evidence="1">
    <location>
        <begin position="62"/>
        <end position="82"/>
    </location>
</feature>
<dbReference type="AlphaFoldDB" id="A0A8H3MBT6"/>
<evidence type="ECO:0000256" key="1">
    <source>
        <dbReference type="SAM" id="Phobius"/>
    </source>
</evidence>
<dbReference type="EMBL" id="BLAL01000319">
    <property type="protein sequence ID" value="GET03030.1"/>
    <property type="molecule type" value="Genomic_DNA"/>
</dbReference>
<name>A0A8H3MBT6_9GLOM</name>
<proteinExistence type="predicted"/>
<organism evidence="2 3">
    <name type="scientific">Rhizophagus clarus</name>
    <dbReference type="NCBI Taxonomy" id="94130"/>
    <lineage>
        <taxon>Eukaryota</taxon>
        <taxon>Fungi</taxon>
        <taxon>Fungi incertae sedis</taxon>
        <taxon>Mucoromycota</taxon>
        <taxon>Glomeromycotina</taxon>
        <taxon>Glomeromycetes</taxon>
        <taxon>Glomerales</taxon>
        <taxon>Glomeraceae</taxon>
        <taxon>Rhizophagus</taxon>
    </lineage>
</organism>
<reference evidence="2" key="1">
    <citation type="submission" date="2019-10" db="EMBL/GenBank/DDBJ databases">
        <title>Conservation and host-specific expression of non-tandemly repeated heterogenous ribosome RNA gene in arbuscular mycorrhizal fungi.</title>
        <authorList>
            <person name="Maeda T."/>
            <person name="Kobayashi Y."/>
            <person name="Nakagawa T."/>
            <person name="Ezawa T."/>
            <person name="Yamaguchi K."/>
            <person name="Bino T."/>
            <person name="Nishimoto Y."/>
            <person name="Shigenobu S."/>
            <person name="Kawaguchi M."/>
        </authorList>
    </citation>
    <scope>NUCLEOTIDE SEQUENCE</scope>
    <source>
        <strain evidence="2">HR1</strain>
    </source>
</reference>
<dbReference type="Proteomes" id="UP000615446">
    <property type="component" value="Unassembled WGS sequence"/>
</dbReference>